<dbReference type="PANTHER" id="PTHR43537:SF24">
    <property type="entry name" value="GLUCONATE OPERON TRANSCRIPTIONAL REPRESSOR"/>
    <property type="match status" value="1"/>
</dbReference>
<dbReference type="CDD" id="cd07377">
    <property type="entry name" value="WHTH_GntR"/>
    <property type="match status" value="1"/>
</dbReference>
<gene>
    <name evidence="6" type="ORF">DRJ04_08980</name>
</gene>
<dbReference type="InterPro" id="IPR036390">
    <property type="entry name" value="WH_DNA-bd_sf"/>
</dbReference>
<name>A0A662D959_UNCAE</name>
<dbReference type="Pfam" id="PF07729">
    <property type="entry name" value="FCD"/>
    <property type="match status" value="1"/>
</dbReference>
<dbReference type="Gene3D" id="1.10.10.10">
    <property type="entry name" value="Winged helix-like DNA-binding domain superfamily/Winged helix DNA-binding domain"/>
    <property type="match status" value="1"/>
</dbReference>
<dbReference type="InterPro" id="IPR011711">
    <property type="entry name" value="GntR_C"/>
</dbReference>
<dbReference type="InterPro" id="IPR000524">
    <property type="entry name" value="Tscrpt_reg_HTH_GntR"/>
</dbReference>
<dbReference type="SUPFAM" id="SSF48008">
    <property type="entry name" value="GntR ligand-binding domain-like"/>
    <property type="match status" value="1"/>
</dbReference>
<evidence type="ECO:0000256" key="3">
    <source>
        <dbReference type="ARBA" id="ARBA00023163"/>
    </source>
</evidence>
<evidence type="ECO:0000256" key="2">
    <source>
        <dbReference type="ARBA" id="ARBA00023125"/>
    </source>
</evidence>
<evidence type="ECO:0000256" key="4">
    <source>
        <dbReference type="SAM" id="Coils"/>
    </source>
</evidence>
<dbReference type="GO" id="GO:0003700">
    <property type="term" value="F:DNA-binding transcription factor activity"/>
    <property type="evidence" value="ECO:0007669"/>
    <property type="project" value="InterPro"/>
</dbReference>
<dbReference type="Pfam" id="PF00392">
    <property type="entry name" value="GntR"/>
    <property type="match status" value="1"/>
</dbReference>
<dbReference type="Gene3D" id="1.20.120.530">
    <property type="entry name" value="GntR ligand-binding domain-like"/>
    <property type="match status" value="1"/>
</dbReference>
<dbReference type="GO" id="GO:0003677">
    <property type="term" value="F:DNA binding"/>
    <property type="evidence" value="ECO:0007669"/>
    <property type="project" value="UniProtKB-KW"/>
</dbReference>
<dbReference type="SMART" id="SM00895">
    <property type="entry name" value="FCD"/>
    <property type="match status" value="1"/>
</dbReference>
<keyword evidence="2" id="KW-0238">DNA-binding</keyword>
<keyword evidence="4" id="KW-0175">Coiled coil</keyword>
<reference evidence="6 7" key="1">
    <citation type="submission" date="2018-06" db="EMBL/GenBank/DDBJ databases">
        <title>Extensive metabolic versatility and redundancy in microbially diverse, dynamic hydrothermal sediments.</title>
        <authorList>
            <person name="Dombrowski N."/>
            <person name="Teske A."/>
            <person name="Baker B.J."/>
        </authorList>
    </citation>
    <scope>NUCLEOTIDE SEQUENCE [LARGE SCALE GENOMIC DNA]</scope>
    <source>
        <strain evidence="6">B3_G15</strain>
    </source>
</reference>
<sequence length="214" mass="25358">NKRIYSEIKRRIVFLDYRPGQILYTKQLMEEFGVSLTPIREVLICLEAEELVYMVPNRGAYVREVSFKELKDIFEVRLFLIGQSGRLAAQRINDEELKEIKKLLKKIKQAKERKLLIQLDSEFHNLVNEASKNKALAKTLERLRNQVARLWFFATEENNTYAMQIPEDFEKLVRALEQRDQAKSEQILRDHAIRFIEQIKMSLYEGTILQPAQR</sequence>
<evidence type="ECO:0000259" key="5">
    <source>
        <dbReference type="PROSITE" id="PS50949"/>
    </source>
</evidence>
<dbReference type="PANTHER" id="PTHR43537">
    <property type="entry name" value="TRANSCRIPTIONAL REGULATOR, GNTR FAMILY"/>
    <property type="match status" value="1"/>
</dbReference>
<dbReference type="AlphaFoldDB" id="A0A662D959"/>
<keyword evidence="3" id="KW-0804">Transcription</keyword>
<dbReference type="PROSITE" id="PS50949">
    <property type="entry name" value="HTH_GNTR"/>
    <property type="match status" value="1"/>
</dbReference>
<dbReference type="EMBL" id="QMQA01000308">
    <property type="protein sequence ID" value="RLE10831.1"/>
    <property type="molecule type" value="Genomic_DNA"/>
</dbReference>
<evidence type="ECO:0000256" key="1">
    <source>
        <dbReference type="ARBA" id="ARBA00023015"/>
    </source>
</evidence>
<evidence type="ECO:0000313" key="6">
    <source>
        <dbReference type="EMBL" id="RLE10831.1"/>
    </source>
</evidence>
<dbReference type="InterPro" id="IPR008920">
    <property type="entry name" value="TF_FadR/GntR_C"/>
</dbReference>
<comment type="caution">
    <text evidence="6">The sequence shown here is derived from an EMBL/GenBank/DDBJ whole genome shotgun (WGS) entry which is preliminary data.</text>
</comment>
<organism evidence="6 7">
    <name type="scientific">Aerophobetes bacterium</name>
    <dbReference type="NCBI Taxonomy" id="2030807"/>
    <lineage>
        <taxon>Bacteria</taxon>
        <taxon>Candidatus Aerophobota</taxon>
    </lineage>
</organism>
<feature type="domain" description="HTH gntR-type" evidence="5">
    <location>
        <begin position="1"/>
        <end position="65"/>
    </location>
</feature>
<feature type="coiled-coil region" evidence="4">
    <location>
        <begin position="93"/>
        <end position="146"/>
    </location>
</feature>
<dbReference type="SUPFAM" id="SSF46785">
    <property type="entry name" value="Winged helix' DNA-binding domain"/>
    <property type="match status" value="1"/>
</dbReference>
<dbReference type="Proteomes" id="UP000280417">
    <property type="component" value="Unassembled WGS sequence"/>
</dbReference>
<dbReference type="InterPro" id="IPR036388">
    <property type="entry name" value="WH-like_DNA-bd_sf"/>
</dbReference>
<keyword evidence="1" id="KW-0805">Transcription regulation</keyword>
<evidence type="ECO:0000313" key="7">
    <source>
        <dbReference type="Proteomes" id="UP000280417"/>
    </source>
</evidence>
<protein>
    <recommendedName>
        <fullName evidence="5">HTH gntR-type domain-containing protein</fullName>
    </recommendedName>
</protein>
<proteinExistence type="predicted"/>
<feature type="non-terminal residue" evidence="6">
    <location>
        <position position="1"/>
    </location>
</feature>
<accession>A0A662D959</accession>
<dbReference type="SMART" id="SM00345">
    <property type="entry name" value="HTH_GNTR"/>
    <property type="match status" value="1"/>
</dbReference>